<feature type="domain" description="NlpC/P60" evidence="5">
    <location>
        <begin position="14"/>
        <end position="111"/>
    </location>
</feature>
<dbReference type="EMBL" id="QEXO01000004">
    <property type="protein sequence ID" value="PWE13076.1"/>
    <property type="molecule type" value="Genomic_DNA"/>
</dbReference>
<dbReference type="RefSeq" id="WP_109089450.1">
    <property type="nucleotide sequence ID" value="NZ_QEXO01000004.1"/>
</dbReference>
<dbReference type="Proteomes" id="UP000245216">
    <property type="component" value="Unassembled WGS sequence"/>
</dbReference>
<reference evidence="6 7" key="2">
    <citation type="submission" date="2018-05" db="EMBL/GenBank/DDBJ databases">
        <authorList>
            <person name="Lanie J.A."/>
            <person name="Ng W.-L."/>
            <person name="Kazmierczak K.M."/>
            <person name="Andrzejewski T.M."/>
            <person name="Davidsen T.M."/>
            <person name="Wayne K.J."/>
            <person name="Tettelin H."/>
            <person name="Glass J.I."/>
            <person name="Rusch D."/>
            <person name="Podicherti R."/>
            <person name="Tsui H.-C.T."/>
            <person name="Winkler M.E."/>
        </authorList>
    </citation>
    <scope>NUCLEOTIDE SEQUENCE [LARGE SCALE GENOMIC DNA]</scope>
    <source>
        <strain evidence="6 7">YBY</strain>
    </source>
</reference>
<comment type="similarity">
    <text evidence="1">Belongs to the peptidase C40 family.</text>
</comment>
<name>A0A2U2BGG5_ALCFA</name>
<evidence type="ECO:0000256" key="1">
    <source>
        <dbReference type="ARBA" id="ARBA00007074"/>
    </source>
</evidence>
<dbReference type="Pfam" id="PF00877">
    <property type="entry name" value="NLPC_P60"/>
    <property type="match status" value="1"/>
</dbReference>
<evidence type="ECO:0000313" key="7">
    <source>
        <dbReference type="Proteomes" id="UP000245216"/>
    </source>
</evidence>
<dbReference type="SUPFAM" id="SSF54001">
    <property type="entry name" value="Cysteine proteinases"/>
    <property type="match status" value="1"/>
</dbReference>
<evidence type="ECO:0000313" key="6">
    <source>
        <dbReference type="EMBL" id="PWE13076.1"/>
    </source>
</evidence>
<keyword evidence="2" id="KW-0645">Protease</keyword>
<dbReference type="GO" id="GO:0008234">
    <property type="term" value="F:cysteine-type peptidase activity"/>
    <property type="evidence" value="ECO:0007669"/>
    <property type="project" value="UniProtKB-KW"/>
</dbReference>
<evidence type="ECO:0000259" key="5">
    <source>
        <dbReference type="Pfam" id="PF00877"/>
    </source>
</evidence>
<dbReference type="InterPro" id="IPR000064">
    <property type="entry name" value="NLP_P60_dom"/>
</dbReference>
<reference evidence="6 7" key="1">
    <citation type="submission" date="2018-05" db="EMBL/GenBank/DDBJ databases">
        <title>Genome Sequence of an Efficient Indole-Degrading Bacterium, Alcaligenes sp.YBY.</title>
        <authorList>
            <person name="Yang B."/>
        </authorList>
    </citation>
    <scope>NUCLEOTIDE SEQUENCE [LARGE SCALE GENOMIC DNA]</scope>
    <source>
        <strain evidence="6 7">YBY</strain>
    </source>
</reference>
<evidence type="ECO:0000256" key="4">
    <source>
        <dbReference type="ARBA" id="ARBA00022807"/>
    </source>
</evidence>
<dbReference type="Gene3D" id="3.90.1720.10">
    <property type="entry name" value="endopeptidase domain like (from Nostoc punctiforme)"/>
    <property type="match status" value="1"/>
</dbReference>
<keyword evidence="3" id="KW-0378">Hydrolase</keyword>
<dbReference type="AlphaFoldDB" id="A0A2U2BGG5"/>
<sequence length="129" mass="14340">MTSNDANRYIGLGWHLGARGPNQYDCWGLLLHCRATYFGGGIPDVEFGDPTREMYARKMRSGEWEIVECPAHGDGVLLRDGNDPHVGIYLDLDGGGVLHALEGRGVVFTALRDLNFMGFARPTFYRIHA</sequence>
<gene>
    <name evidence="6" type="ORF">DF183_14675</name>
</gene>
<proteinExistence type="inferred from homology"/>
<protein>
    <recommendedName>
        <fullName evidence="5">NlpC/P60 domain-containing protein</fullName>
    </recommendedName>
</protein>
<organism evidence="6 7">
    <name type="scientific">Alcaligenes faecalis</name>
    <dbReference type="NCBI Taxonomy" id="511"/>
    <lineage>
        <taxon>Bacteria</taxon>
        <taxon>Pseudomonadati</taxon>
        <taxon>Pseudomonadota</taxon>
        <taxon>Betaproteobacteria</taxon>
        <taxon>Burkholderiales</taxon>
        <taxon>Alcaligenaceae</taxon>
        <taxon>Alcaligenes</taxon>
    </lineage>
</organism>
<dbReference type="InterPro" id="IPR038765">
    <property type="entry name" value="Papain-like_cys_pep_sf"/>
</dbReference>
<evidence type="ECO:0000256" key="2">
    <source>
        <dbReference type="ARBA" id="ARBA00022670"/>
    </source>
</evidence>
<dbReference type="GO" id="GO:0006508">
    <property type="term" value="P:proteolysis"/>
    <property type="evidence" value="ECO:0007669"/>
    <property type="project" value="UniProtKB-KW"/>
</dbReference>
<accession>A0A2U2BGG5</accession>
<keyword evidence="4" id="KW-0788">Thiol protease</keyword>
<evidence type="ECO:0000256" key="3">
    <source>
        <dbReference type="ARBA" id="ARBA00022801"/>
    </source>
</evidence>
<comment type="caution">
    <text evidence="6">The sequence shown here is derived from an EMBL/GenBank/DDBJ whole genome shotgun (WGS) entry which is preliminary data.</text>
</comment>